<comment type="similarity">
    <text evidence="2">Belongs to the SYG1 (TC 2.A.94) family.</text>
</comment>
<dbReference type="PANTHER" id="PTHR10783:SF124">
    <property type="entry name" value="PHOSPHATE TRANSPORTER PHO1 HOMOLOG 9"/>
    <property type="match status" value="1"/>
</dbReference>
<reference evidence="13 14" key="1">
    <citation type="submission" date="2024-03" db="EMBL/GenBank/DDBJ databases">
        <authorList>
            <person name="Gkanogiannis A."/>
            <person name="Becerra Lopez-Lavalle L."/>
        </authorList>
    </citation>
    <scope>NUCLEOTIDE SEQUENCE [LARGE SCALE GENOMIC DNA]</scope>
</reference>
<dbReference type="Pfam" id="PF03105">
    <property type="entry name" value="SPX"/>
    <property type="match status" value="1"/>
</dbReference>
<evidence type="ECO:0000256" key="2">
    <source>
        <dbReference type="ARBA" id="ARBA00009665"/>
    </source>
</evidence>
<organism evidence="13 14">
    <name type="scientific">Citrullus colocynthis</name>
    <name type="common">colocynth</name>
    <dbReference type="NCBI Taxonomy" id="252529"/>
    <lineage>
        <taxon>Eukaryota</taxon>
        <taxon>Viridiplantae</taxon>
        <taxon>Streptophyta</taxon>
        <taxon>Embryophyta</taxon>
        <taxon>Tracheophyta</taxon>
        <taxon>Spermatophyta</taxon>
        <taxon>Magnoliopsida</taxon>
        <taxon>eudicotyledons</taxon>
        <taxon>Gunneridae</taxon>
        <taxon>Pentapetalae</taxon>
        <taxon>rosids</taxon>
        <taxon>fabids</taxon>
        <taxon>Cucurbitales</taxon>
        <taxon>Cucurbitaceae</taxon>
        <taxon>Benincaseae</taxon>
        <taxon>Citrullus</taxon>
    </lineage>
</organism>
<keyword evidence="6 10" id="KW-0812">Transmembrane</keyword>
<evidence type="ECO:0000256" key="7">
    <source>
        <dbReference type="ARBA" id="ARBA00022989"/>
    </source>
</evidence>
<keyword evidence="3" id="KW-0813">Transport</keyword>
<evidence type="ECO:0000256" key="3">
    <source>
        <dbReference type="ARBA" id="ARBA00022448"/>
    </source>
</evidence>
<dbReference type="PANTHER" id="PTHR10783">
    <property type="entry name" value="XENOTROPIC AND POLYTROPIC RETROVIRUS RECEPTOR 1-RELATED"/>
    <property type="match status" value="1"/>
</dbReference>
<feature type="domain" description="SPX" evidence="12">
    <location>
        <begin position="48"/>
        <end position="321"/>
    </location>
</feature>
<feature type="transmembrane region" description="Helical" evidence="10">
    <location>
        <begin position="613"/>
        <end position="632"/>
    </location>
</feature>
<keyword evidence="4" id="KW-1003">Cell membrane</keyword>
<comment type="subcellular location">
    <subcellularLocation>
        <location evidence="1">Cell membrane</location>
        <topology evidence="1">Multi-pass membrane protein</topology>
    </subcellularLocation>
</comment>
<evidence type="ECO:0000256" key="10">
    <source>
        <dbReference type="SAM" id="Phobius"/>
    </source>
</evidence>
<accession>A0ABP0XLF4</accession>
<dbReference type="PROSITE" id="PS51380">
    <property type="entry name" value="EXS"/>
    <property type="match status" value="1"/>
</dbReference>
<dbReference type="EMBL" id="OZ021735">
    <property type="protein sequence ID" value="CAK9308989.1"/>
    <property type="molecule type" value="Genomic_DNA"/>
</dbReference>
<proteinExistence type="inferred from homology"/>
<evidence type="ECO:0000256" key="8">
    <source>
        <dbReference type="ARBA" id="ARBA00023136"/>
    </source>
</evidence>
<dbReference type="CDD" id="cd14476">
    <property type="entry name" value="SPX_PHO1_like"/>
    <property type="match status" value="1"/>
</dbReference>
<feature type="transmembrane region" description="Helical" evidence="10">
    <location>
        <begin position="521"/>
        <end position="536"/>
    </location>
</feature>
<keyword evidence="7 10" id="KW-1133">Transmembrane helix</keyword>
<protein>
    <submittedName>
        <fullName evidence="13">Uncharacterized protein</fullName>
    </submittedName>
</protein>
<keyword evidence="8 10" id="KW-0472">Membrane</keyword>
<comment type="function">
    <text evidence="9">May transport inorganic phosphate (Pi).</text>
</comment>
<dbReference type="Pfam" id="PF03124">
    <property type="entry name" value="EXS"/>
    <property type="match status" value="1"/>
</dbReference>
<keyword evidence="14" id="KW-1185">Reference proteome</keyword>
<feature type="transmembrane region" description="Helical" evidence="10">
    <location>
        <begin position="445"/>
        <end position="462"/>
    </location>
</feature>
<dbReference type="PROSITE" id="PS51382">
    <property type="entry name" value="SPX"/>
    <property type="match status" value="1"/>
</dbReference>
<dbReference type="InterPro" id="IPR004331">
    <property type="entry name" value="SPX_dom"/>
</dbReference>
<evidence type="ECO:0000259" key="12">
    <source>
        <dbReference type="PROSITE" id="PS51382"/>
    </source>
</evidence>
<evidence type="ECO:0000259" key="11">
    <source>
        <dbReference type="PROSITE" id="PS51380"/>
    </source>
</evidence>
<dbReference type="InterPro" id="IPR004342">
    <property type="entry name" value="EXS_C"/>
</dbReference>
<evidence type="ECO:0000256" key="9">
    <source>
        <dbReference type="ARBA" id="ARBA00043939"/>
    </source>
</evidence>
<feature type="transmembrane region" description="Helical" evidence="10">
    <location>
        <begin position="348"/>
        <end position="372"/>
    </location>
</feature>
<evidence type="ECO:0000313" key="13">
    <source>
        <dbReference type="EMBL" id="CAK9308989.1"/>
    </source>
</evidence>
<evidence type="ECO:0000256" key="6">
    <source>
        <dbReference type="ARBA" id="ARBA00022692"/>
    </source>
</evidence>
<name>A0ABP0XLF4_9ROSI</name>
<dbReference type="Proteomes" id="UP001642487">
    <property type="component" value="Chromosome 1"/>
</dbReference>
<gene>
    <name evidence="13" type="ORF">CITCOLO1_LOCUS510</name>
</gene>
<feature type="transmembrane region" description="Helical" evidence="10">
    <location>
        <begin position="644"/>
        <end position="660"/>
    </location>
</feature>
<feature type="transmembrane region" description="Helical" evidence="10">
    <location>
        <begin position="384"/>
        <end position="401"/>
    </location>
</feature>
<dbReference type="InterPro" id="IPR034092">
    <property type="entry name" value="PHO1_SPX"/>
</dbReference>
<feature type="transmembrane region" description="Helical" evidence="10">
    <location>
        <begin position="571"/>
        <end position="593"/>
    </location>
</feature>
<evidence type="ECO:0000256" key="4">
    <source>
        <dbReference type="ARBA" id="ARBA00022475"/>
    </source>
</evidence>
<keyword evidence="5" id="KW-0592">Phosphate transport</keyword>
<sequence>MGEKFLSFIDYHSKDNRKKKGEYLWLKSSSNAIHFQLQKAEKSIEQKMKFGKEFLSQMVPEWQEAYLNYNQLKRLLKEVSRVKQVEASVKQTSEFKRRGSLYRAFIGLTGRGSSQKLQKDAIYTNIIQRESEECYQSMLFALSLEQGGENEVELFSRLDDEFNKLVGFYKKEVGELMREAEELSKQMVILIALRVKVEKPDFSFEDSNEHVSLTGITPSSTSTSTVKSTIPRTPGCSRLEVTQEVEIAEWKMQKAITGSLLSYNKTELRKEEELMMRAVIEFYHKFWLLKGYSFLNKLAVVKIMKKYDKVTRLRERVEAVFIKHFANGNHRRGMDILKRKIRRERQGITFFSGFIFGCSTALVVAIILVIHLRNIFKSQGLGHFFGFIVLHMLMYSANIYFWRRYLVSYTFMLGFKQGTELGCWEALLFIIFCPFNIIYRSSRFFLVHSAFHLVCAPFYKITEIICFSNAVKLAVQSLYTKANADTISYQVQAFRSLQFYICYNGWGDFIRRSNRCFESKIFEAFFFVVAIIPYWIRTLQKDVEHVFNGLKYLSTIVAIAMRTGHDLNMGMIWRILAAISSAIATILGTYWDIVQDWGLLQRNSKNPWLRDKLLISNKSVYFVLNILLRLAWMQSVLGFREAPFIHRQALIAIVAMLEIIRRGIWNFFRMENEHLNNVGKFRAFNSVPLPFEYDNNKMKLGCHL</sequence>
<evidence type="ECO:0000256" key="5">
    <source>
        <dbReference type="ARBA" id="ARBA00022592"/>
    </source>
</evidence>
<feature type="domain" description="EXS" evidence="11">
    <location>
        <begin position="507"/>
        <end position="701"/>
    </location>
</feature>
<evidence type="ECO:0000256" key="1">
    <source>
        <dbReference type="ARBA" id="ARBA00004651"/>
    </source>
</evidence>
<evidence type="ECO:0000313" key="14">
    <source>
        <dbReference type="Proteomes" id="UP001642487"/>
    </source>
</evidence>
<feature type="transmembrane region" description="Helical" evidence="10">
    <location>
        <begin position="421"/>
        <end position="439"/>
    </location>
</feature>